<comment type="similarity">
    <text evidence="1">Belongs to the asaB hydroxylase/desaturase family.</text>
</comment>
<proteinExistence type="inferred from homology"/>
<organism evidence="3 4">
    <name type="scientific">Hohenbuehelia grisea</name>
    <dbReference type="NCBI Taxonomy" id="104357"/>
    <lineage>
        <taxon>Eukaryota</taxon>
        <taxon>Fungi</taxon>
        <taxon>Dikarya</taxon>
        <taxon>Basidiomycota</taxon>
        <taxon>Agaricomycotina</taxon>
        <taxon>Agaricomycetes</taxon>
        <taxon>Agaricomycetidae</taxon>
        <taxon>Agaricales</taxon>
        <taxon>Pleurotineae</taxon>
        <taxon>Pleurotaceae</taxon>
        <taxon>Hohenbuehelia</taxon>
    </lineage>
</organism>
<keyword evidence="4" id="KW-1185">Reference proteome</keyword>
<evidence type="ECO:0000313" key="3">
    <source>
        <dbReference type="EMBL" id="KAL0951867.1"/>
    </source>
</evidence>
<dbReference type="Proteomes" id="UP001556367">
    <property type="component" value="Unassembled WGS sequence"/>
</dbReference>
<dbReference type="NCBIfam" id="NF041278">
    <property type="entry name" value="CmcJ_NvfI_EfuI"/>
    <property type="match status" value="1"/>
</dbReference>
<accession>A0ABR3J8H2</accession>
<dbReference type="InterPro" id="IPR044053">
    <property type="entry name" value="AsaB-like"/>
</dbReference>
<dbReference type="PANTHER" id="PTHR34598">
    <property type="entry name" value="BLL6449 PROTEIN"/>
    <property type="match status" value="1"/>
</dbReference>
<comment type="caution">
    <text evidence="3">The sequence shown here is derived from an EMBL/GenBank/DDBJ whole genome shotgun (WGS) entry which is preliminary data.</text>
</comment>
<name>A0ABR3J8H2_9AGAR</name>
<dbReference type="EMBL" id="JASNQZ010000011">
    <property type="protein sequence ID" value="KAL0951867.1"/>
    <property type="molecule type" value="Genomic_DNA"/>
</dbReference>
<protein>
    <recommendedName>
        <fullName evidence="5">Methyltransferase</fullName>
    </recommendedName>
</protein>
<reference evidence="4" key="1">
    <citation type="submission" date="2024-06" db="EMBL/GenBank/DDBJ databases">
        <title>Multi-omics analyses provide insights into the biosynthesis of the anticancer antibiotic pleurotin in Hohenbuehelia grisea.</title>
        <authorList>
            <person name="Weaver J.A."/>
            <person name="Alberti F."/>
        </authorList>
    </citation>
    <scope>NUCLEOTIDE SEQUENCE [LARGE SCALE GENOMIC DNA]</scope>
    <source>
        <strain evidence="4">T-177</strain>
    </source>
</reference>
<evidence type="ECO:0000256" key="1">
    <source>
        <dbReference type="ARBA" id="ARBA00023604"/>
    </source>
</evidence>
<gene>
    <name evidence="3" type="ORF">HGRIS_008527</name>
</gene>
<dbReference type="PANTHER" id="PTHR34598:SF3">
    <property type="entry name" value="OXIDOREDUCTASE AN1597"/>
    <property type="match status" value="1"/>
</dbReference>
<evidence type="ECO:0000313" key="4">
    <source>
        <dbReference type="Proteomes" id="UP001556367"/>
    </source>
</evidence>
<evidence type="ECO:0000256" key="2">
    <source>
        <dbReference type="SAM" id="MobiDB-lite"/>
    </source>
</evidence>
<feature type="region of interest" description="Disordered" evidence="2">
    <location>
        <begin position="251"/>
        <end position="270"/>
    </location>
</feature>
<sequence length="281" mass="32077">MATAAVLPTPHVVHTTINYVKPVVGEAPYFYVNGAPEGKKRTNIETEPRDVVVHDVRGREDTVGLDKTGFQFLEHTSEEKEFRDEERIKTIYYKECEELLKRATGAKRVFIFDHTIRRDYEAIPSSDPSSQARGPVKTVHVDQTYDASVGRVHHHLGAEAERLLKSRVRIINVWRPIAHVVAHDPLGVADFFSLEDDDLMASRHIYPDREGGTFAVKYNPKHRWYFLADQRPDEVTLIKCFDSDTDKARLTPHTSFPDKSSPESAPRRQSIEVRALVFDAE</sequence>
<evidence type="ECO:0008006" key="5">
    <source>
        <dbReference type="Google" id="ProtNLM"/>
    </source>
</evidence>